<evidence type="ECO:0000313" key="3">
    <source>
        <dbReference type="Proteomes" id="UP000053268"/>
    </source>
</evidence>
<sequence>MERERRQGTVARDLGAGRGALGNPSGASPAPVSARALRPATAPRHSTRNRCTVIYASGV</sequence>
<evidence type="ECO:0000256" key="1">
    <source>
        <dbReference type="SAM" id="MobiDB-lite"/>
    </source>
</evidence>
<gene>
    <name evidence="2" type="ORF">RR46_11966</name>
</gene>
<dbReference type="AlphaFoldDB" id="A0A194PNR9"/>
<dbReference type="EMBL" id="KQ459597">
    <property type="protein sequence ID" value="KPI94962.1"/>
    <property type="molecule type" value="Genomic_DNA"/>
</dbReference>
<proteinExistence type="predicted"/>
<organism evidence="2 3">
    <name type="scientific">Papilio xuthus</name>
    <name type="common">Asian swallowtail butterfly</name>
    <dbReference type="NCBI Taxonomy" id="66420"/>
    <lineage>
        <taxon>Eukaryota</taxon>
        <taxon>Metazoa</taxon>
        <taxon>Ecdysozoa</taxon>
        <taxon>Arthropoda</taxon>
        <taxon>Hexapoda</taxon>
        <taxon>Insecta</taxon>
        <taxon>Pterygota</taxon>
        <taxon>Neoptera</taxon>
        <taxon>Endopterygota</taxon>
        <taxon>Lepidoptera</taxon>
        <taxon>Glossata</taxon>
        <taxon>Ditrysia</taxon>
        <taxon>Papilionoidea</taxon>
        <taxon>Papilionidae</taxon>
        <taxon>Papilioninae</taxon>
        <taxon>Papilio</taxon>
    </lineage>
</organism>
<dbReference type="Proteomes" id="UP000053268">
    <property type="component" value="Unassembled WGS sequence"/>
</dbReference>
<name>A0A194PNR9_PAPXU</name>
<feature type="region of interest" description="Disordered" evidence="1">
    <location>
        <begin position="1"/>
        <end position="59"/>
    </location>
</feature>
<accession>A0A194PNR9</accession>
<keyword evidence="3" id="KW-1185">Reference proteome</keyword>
<reference evidence="2 3" key="1">
    <citation type="journal article" date="2015" name="Nat. Commun.">
        <title>Outbred genome sequencing and CRISPR/Cas9 gene editing in butterflies.</title>
        <authorList>
            <person name="Li X."/>
            <person name="Fan D."/>
            <person name="Zhang W."/>
            <person name="Liu G."/>
            <person name="Zhang L."/>
            <person name="Zhao L."/>
            <person name="Fang X."/>
            <person name="Chen L."/>
            <person name="Dong Y."/>
            <person name="Chen Y."/>
            <person name="Ding Y."/>
            <person name="Zhao R."/>
            <person name="Feng M."/>
            <person name="Zhu Y."/>
            <person name="Feng Y."/>
            <person name="Jiang X."/>
            <person name="Zhu D."/>
            <person name="Xiang H."/>
            <person name="Feng X."/>
            <person name="Li S."/>
            <person name="Wang J."/>
            <person name="Zhang G."/>
            <person name="Kronforst M.R."/>
            <person name="Wang W."/>
        </authorList>
    </citation>
    <scope>NUCLEOTIDE SEQUENCE [LARGE SCALE GENOMIC DNA]</scope>
    <source>
        <strain evidence="2">Ya'a_city_454_Px</strain>
        <tissue evidence="2">Whole body</tissue>
    </source>
</reference>
<evidence type="ECO:0000313" key="2">
    <source>
        <dbReference type="EMBL" id="KPI94962.1"/>
    </source>
</evidence>
<protein>
    <submittedName>
        <fullName evidence="2">Uncharacterized protein</fullName>
    </submittedName>
</protein>